<dbReference type="InterPro" id="IPR005337">
    <property type="entry name" value="RapZ-like"/>
</dbReference>
<protein>
    <recommendedName>
        <fullName evidence="1">RapZ C-terminal domain-containing protein</fullName>
    </recommendedName>
</protein>
<sequence length="147" mass="15951">MTATTMHTDPWAINIPPTTPVQIVVTSFGYNHGPAPTADITMDARRLHIPTDRPGMQRRTGRSAKVRRTVLATTGARELVRHAAAYALDVMVATGRRVTIAAGCTEGRHASVVLAREIARLIRADDITVRVEHRDIDQVPAVDGGAR</sequence>
<dbReference type="Pfam" id="PF22740">
    <property type="entry name" value="PapZ_C"/>
    <property type="match status" value="1"/>
</dbReference>
<gene>
    <name evidence="2" type="ORF">GCM10017559_79900</name>
</gene>
<evidence type="ECO:0000313" key="3">
    <source>
        <dbReference type="Proteomes" id="UP001499930"/>
    </source>
</evidence>
<dbReference type="PANTHER" id="PTHR30448:SF0">
    <property type="entry name" value="RNASE ADAPTER PROTEIN RAPZ"/>
    <property type="match status" value="1"/>
</dbReference>
<comment type="caution">
    <text evidence="2">The sequence shown here is derived from an EMBL/GenBank/DDBJ whole genome shotgun (WGS) entry which is preliminary data.</text>
</comment>
<keyword evidence="3" id="KW-1185">Reference proteome</keyword>
<dbReference type="PANTHER" id="PTHR30448">
    <property type="entry name" value="RNASE ADAPTER PROTEIN RAPZ"/>
    <property type="match status" value="1"/>
</dbReference>
<accession>A0ABP6LHM9</accession>
<dbReference type="RefSeq" id="WP_344907050.1">
    <property type="nucleotide sequence ID" value="NZ_BAAAWD010000029.1"/>
</dbReference>
<evidence type="ECO:0000259" key="1">
    <source>
        <dbReference type="Pfam" id="PF22740"/>
    </source>
</evidence>
<dbReference type="InterPro" id="IPR053931">
    <property type="entry name" value="RapZ_C"/>
</dbReference>
<proteinExistence type="predicted"/>
<organism evidence="2 3">
    <name type="scientific">Streptosporangium longisporum</name>
    <dbReference type="NCBI Taxonomy" id="46187"/>
    <lineage>
        <taxon>Bacteria</taxon>
        <taxon>Bacillati</taxon>
        <taxon>Actinomycetota</taxon>
        <taxon>Actinomycetes</taxon>
        <taxon>Streptosporangiales</taxon>
        <taxon>Streptosporangiaceae</taxon>
        <taxon>Streptosporangium</taxon>
    </lineage>
</organism>
<evidence type="ECO:0000313" key="2">
    <source>
        <dbReference type="EMBL" id="GAA3039590.1"/>
    </source>
</evidence>
<dbReference type="EMBL" id="BAAAWD010000029">
    <property type="protein sequence ID" value="GAA3039590.1"/>
    <property type="molecule type" value="Genomic_DNA"/>
</dbReference>
<dbReference type="Proteomes" id="UP001499930">
    <property type="component" value="Unassembled WGS sequence"/>
</dbReference>
<reference evidence="3" key="1">
    <citation type="journal article" date="2019" name="Int. J. Syst. Evol. Microbiol.">
        <title>The Global Catalogue of Microorganisms (GCM) 10K type strain sequencing project: providing services to taxonomists for standard genome sequencing and annotation.</title>
        <authorList>
            <consortium name="The Broad Institute Genomics Platform"/>
            <consortium name="The Broad Institute Genome Sequencing Center for Infectious Disease"/>
            <person name="Wu L."/>
            <person name="Ma J."/>
        </authorList>
    </citation>
    <scope>NUCLEOTIDE SEQUENCE [LARGE SCALE GENOMIC DNA]</scope>
    <source>
        <strain evidence="3">JCM 3106</strain>
    </source>
</reference>
<name>A0ABP6LHM9_9ACTN</name>
<feature type="domain" description="RapZ C-terminal" evidence="1">
    <location>
        <begin position="22"/>
        <end position="137"/>
    </location>
</feature>